<sequence>MNIYKDIRNQSDNQVKKVDNDQSYIVKFDKRSERKAVGNVNYN</sequence>
<evidence type="ECO:0000313" key="1">
    <source>
        <dbReference type="EMBL" id="KRH94588.1"/>
    </source>
</evidence>
<dbReference type="EMBL" id="LGUB01000054">
    <property type="protein sequence ID" value="KRH94588.1"/>
    <property type="molecule type" value="Genomic_DNA"/>
</dbReference>
<gene>
    <name evidence="1" type="ORF">M153_2030005853</name>
</gene>
<protein>
    <submittedName>
        <fullName evidence="1">Uncharacterized protein</fullName>
    </submittedName>
</protein>
<dbReference type="AlphaFoldDB" id="A0A0R0LZ89"/>
<proteinExistence type="predicted"/>
<comment type="caution">
    <text evidence="1">The sequence shown here is derived from an EMBL/GenBank/DDBJ whole genome shotgun (WGS) entry which is preliminary data.</text>
</comment>
<organism evidence="1 2">
    <name type="scientific">Pseudoloma neurophilia</name>
    <dbReference type="NCBI Taxonomy" id="146866"/>
    <lineage>
        <taxon>Eukaryota</taxon>
        <taxon>Fungi</taxon>
        <taxon>Fungi incertae sedis</taxon>
        <taxon>Microsporidia</taxon>
        <taxon>Pseudoloma</taxon>
    </lineage>
</organism>
<dbReference type="Proteomes" id="UP000051530">
    <property type="component" value="Unassembled WGS sequence"/>
</dbReference>
<keyword evidence="2" id="KW-1185">Reference proteome</keyword>
<evidence type="ECO:0000313" key="2">
    <source>
        <dbReference type="Proteomes" id="UP000051530"/>
    </source>
</evidence>
<name>A0A0R0LZ89_9MICR</name>
<dbReference type="VEuPathDB" id="MicrosporidiaDB:M153_2030005853"/>
<accession>A0A0R0LZ89</accession>
<reference evidence="1 2" key="1">
    <citation type="submission" date="2015-07" db="EMBL/GenBank/DDBJ databases">
        <title>The genome of Pseudoloma neurophilia, a relevant intracellular parasite of the zebrafish.</title>
        <authorList>
            <person name="Ndikumana S."/>
            <person name="Pelin A."/>
            <person name="Sanders J."/>
            <person name="Corradi N."/>
        </authorList>
    </citation>
    <scope>NUCLEOTIDE SEQUENCE [LARGE SCALE GENOMIC DNA]</scope>
    <source>
        <strain evidence="1 2">MK1</strain>
    </source>
</reference>